<keyword evidence="1" id="KW-0732">Signal</keyword>
<feature type="chain" id="PRO_5001519740" evidence="1">
    <location>
        <begin position="35"/>
        <end position="103"/>
    </location>
</feature>
<dbReference type="EMBL" id="GBBK01005578">
    <property type="protein sequence ID" value="JAC18904.1"/>
    <property type="molecule type" value="mRNA"/>
</dbReference>
<accession>A0A023FDQ7</accession>
<dbReference type="AlphaFoldDB" id="A0A023FDQ7"/>
<sequence length="103" mass="11400">MIAFIAPKALHSAVTPLKLACIFSCLSAFPDVWCAQSSVLCHWVQVFKPVAHSFAGLSTTRLGCSSSFMFHFCFGLCFVFEFSSELREKGKQQTFSFAPFCNA</sequence>
<evidence type="ECO:0000256" key="1">
    <source>
        <dbReference type="SAM" id="SignalP"/>
    </source>
</evidence>
<protein>
    <submittedName>
        <fullName evidence="2">Putative secreted protein</fullName>
    </submittedName>
</protein>
<evidence type="ECO:0000313" key="2">
    <source>
        <dbReference type="EMBL" id="JAC18904.1"/>
    </source>
</evidence>
<organism evidence="2">
    <name type="scientific">Amblyomma cajennense</name>
    <name type="common">Cayenne tick</name>
    <name type="synonym">Acarus cajennensis</name>
    <dbReference type="NCBI Taxonomy" id="34607"/>
    <lineage>
        <taxon>Eukaryota</taxon>
        <taxon>Metazoa</taxon>
        <taxon>Ecdysozoa</taxon>
        <taxon>Arthropoda</taxon>
        <taxon>Chelicerata</taxon>
        <taxon>Arachnida</taxon>
        <taxon>Acari</taxon>
        <taxon>Parasitiformes</taxon>
        <taxon>Ixodida</taxon>
        <taxon>Ixodoidea</taxon>
        <taxon>Ixodidae</taxon>
        <taxon>Amblyomminae</taxon>
        <taxon>Amblyomma</taxon>
    </lineage>
</organism>
<proteinExistence type="evidence at transcript level"/>
<reference evidence="2" key="1">
    <citation type="submission" date="2014-03" db="EMBL/GenBank/DDBJ databases">
        <title>The sialotranscriptome of Amblyomma triste, Amblyomma parvum and Amblyomma cajennense ticks, uncovered by 454-based RNA-seq.</title>
        <authorList>
            <person name="Garcia G.R."/>
            <person name="Gardinassi L.G."/>
            <person name="Ribeiro J.M."/>
            <person name="Anatriello E."/>
            <person name="Ferreira B.R."/>
            <person name="Moreira H.N."/>
            <person name="Mafra C."/>
            <person name="Olegario M.M."/>
            <person name="Szabo P.J."/>
            <person name="Miranda-Santos I.K."/>
            <person name="Maruyama S.R."/>
        </authorList>
    </citation>
    <scope>NUCLEOTIDE SEQUENCE</scope>
    <source>
        <strain evidence="2">Uberlandia</strain>
        <tissue evidence="2">Salivary glands</tissue>
    </source>
</reference>
<name>A0A023FDQ7_AMBCJ</name>
<feature type="signal peptide" evidence="1">
    <location>
        <begin position="1"/>
        <end position="34"/>
    </location>
</feature>